<comment type="caution">
    <text evidence="2">The sequence shown here is derived from an EMBL/GenBank/DDBJ whole genome shotgun (WGS) entry which is preliminary data.</text>
</comment>
<keyword evidence="1" id="KW-0732">Signal</keyword>
<accession>A0ABU0J1X2</accession>
<keyword evidence="3" id="KW-1185">Reference proteome</keyword>
<sequence length="139" mass="14970">MKTIAIMAAIVASCAMSAEAAPRKYKVGQVWEYRARDQDKGSLLKIRRIDADIVSAKIGFIYHISIVGITWADERIPPTLAHAPLSGPALDASVTRLSTQSPDFPSATEGIAAWKRAKGGVWTVPVADVVDAVDRTQKP</sequence>
<gene>
    <name evidence="2" type="ORF">QO011_001242</name>
</gene>
<feature type="signal peptide" evidence="1">
    <location>
        <begin position="1"/>
        <end position="20"/>
    </location>
</feature>
<organism evidence="2 3">
    <name type="scientific">Labrys wisconsinensis</name>
    <dbReference type="NCBI Taxonomy" id="425677"/>
    <lineage>
        <taxon>Bacteria</taxon>
        <taxon>Pseudomonadati</taxon>
        <taxon>Pseudomonadota</taxon>
        <taxon>Alphaproteobacteria</taxon>
        <taxon>Hyphomicrobiales</taxon>
        <taxon>Xanthobacteraceae</taxon>
        <taxon>Labrys</taxon>
    </lineage>
</organism>
<name>A0ABU0J1X2_9HYPH</name>
<dbReference type="EMBL" id="JAUSVX010000001">
    <property type="protein sequence ID" value="MDQ0468247.1"/>
    <property type="molecule type" value="Genomic_DNA"/>
</dbReference>
<feature type="chain" id="PRO_5045724026" evidence="1">
    <location>
        <begin position="21"/>
        <end position="139"/>
    </location>
</feature>
<evidence type="ECO:0000313" key="2">
    <source>
        <dbReference type="EMBL" id="MDQ0468247.1"/>
    </source>
</evidence>
<protein>
    <submittedName>
        <fullName evidence="2">Uncharacterized protein</fullName>
    </submittedName>
</protein>
<proteinExistence type="predicted"/>
<dbReference type="RefSeq" id="WP_307269073.1">
    <property type="nucleotide sequence ID" value="NZ_JAUSVX010000001.1"/>
</dbReference>
<dbReference type="Proteomes" id="UP001242480">
    <property type="component" value="Unassembled WGS sequence"/>
</dbReference>
<evidence type="ECO:0000256" key="1">
    <source>
        <dbReference type="SAM" id="SignalP"/>
    </source>
</evidence>
<evidence type="ECO:0000313" key="3">
    <source>
        <dbReference type="Proteomes" id="UP001242480"/>
    </source>
</evidence>
<reference evidence="2 3" key="1">
    <citation type="submission" date="2023-07" db="EMBL/GenBank/DDBJ databases">
        <title>Genomic Encyclopedia of Type Strains, Phase IV (KMG-IV): sequencing the most valuable type-strain genomes for metagenomic binning, comparative biology and taxonomic classification.</title>
        <authorList>
            <person name="Goeker M."/>
        </authorList>
    </citation>
    <scope>NUCLEOTIDE SEQUENCE [LARGE SCALE GENOMIC DNA]</scope>
    <source>
        <strain evidence="2 3">DSM 19619</strain>
    </source>
</reference>